<evidence type="ECO:0000313" key="6">
    <source>
        <dbReference type="Proteomes" id="UP000198398"/>
    </source>
</evidence>
<evidence type="ECO:0000256" key="2">
    <source>
        <dbReference type="ARBA" id="ARBA00023125"/>
    </source>
</evidence>
<accession>A0A220UAV3</accession>
<dbReference type="SMART" id="SM00345">
    <property type="entry name" value="HTH_GNTR"/>
    <property type="match status" value="1"/>
</dbReference>
<dbReference type="PANTHER" id="PTHR44846">
    <property type="entry name" value="MANNOSYL-D-GLYCERATE TRANSPORT/METABOLISM SYSTEM REPRESSOR MNGR-RELATED"/>
    <property type="match status" value="1"/>
</dbReference>
<dbReference type="SUPFAM" id="SSF64288">
    <property type="entry name" value="Chorismate lyase-like"/>
    <property type="match status" value="1"/>
</dbReference>
<dbReference type="KEGG" id="brv:CFK39_04900"/>
<dbReference type="Proteomes" id="UP000198398">
    <property type="component" value="Chromosome"/>
</dbReference>
<evidence type="ECO:0000256" key="3">
    <source>
        <dbReference type="ARBA" id="ARBA00023163"/>
    </source>
</evidence>
<keyword evidence="3" id="KW-0804">Transcription</keyword>
<keyword evidence="1" id="KW-0805">Transcription regulation</keyword>
<dbReference type="PANTHER" id="PTHR44846:SF17">
    <property type="entry name" value="GNTR-FAMILY TRANSCRIPTIONAL REGULATOR"/>
    <property type="match status" value="1"/>
</dbReference>
<proteinExistence type="predicted"/>
<dbReference type="InterPro" id="IPR000524">
    <property type="entry name" value="Tscrpt_reg_HTH_GntR"/>
</dbReference>
<organism evidence="5 6">
    <name type="scientific">Brachybacterium avium</name>
    <dbReference type="NCBI Taxonomy" id="2017485"/>
    <lineage>
        <taxon>Bacteria</taxon>
        <taxon>Bacillati</taxon>
        <taxon>Actinomycetota</taxon>
        <taxon>Actinomycetes</taxon>
        <taxon>Micrococcales</taxon>
        <taxon>Dermabacteraceae</taxon>
        <taxon>Brachybacterium</taxon>
    </lineage>
</organism>
<dbReference type="InterPro" id="IPR011663">
    <property type="entry name" value="UTRA"/>
</dbReference>
<dbReference type="EMBL" id="CP022316">
    <property type="protein sequence ID" value="ASK65279.1"/>
    <property type="molecule type" value="Genomic_DNA"/>
</dbReference>
<feature type="domain" description="HTH gntR-type" evidence="4">
    <location>
        <begin position="24"/>
        <end position="92"/>
    </location>
</feature>
<dbReference type="InterPro" id="IPR050679">
    <property type="entry name" value="Bact_HTH_transcr_reg"/>
</dbReference>
<dbReference type="GO" id="GO:0045892">
    <property type="term" value="P:negative regulation of DNA-templated transcription"/>
    <property type="evidence" value="ECO:0007669"/>
    <property type="project" value="TreeGrafter"/>
</dbReference>
<dbReference type="GO" id="GO:0003677">
    <property type="term" value="F:DNA binding"/>
    <property type="evidence" value="ECO:0007669"/>
    <property type="project" value="UniProtKB-KW"/>
</dbReference>
<sequence>MPTARCQLGIGSRPQLSLGEVRMVAKFVQIADELRARVRERQYAEGTVLPRQSELATEFDVNVNTVSAALKLLEREGLVQSRRSQGTVVLPQIPLRKVGMDRYSRRRWERPTEAEDGAPYMDERGWQPAAQSTEISIEPATEEMAGRLEIDEGEDVVRRARVIRDARGTVTHTLVSYYPHRIAKGTLLMSEEQGPAGHGGAFRVLTDLGHEPHSINERLHARLPDGDEAQSLEMGIGEPIVEMRRRTYDGSGVPIEYAIGLHRASRFQWNYTFNVPE</sequence>
<evidence type="ECO:0000313" key="5">
    <source>
        <dbReference type="EMBL" id="ASK65279.1"/>
    </source>
</evidence>
<reference evidence="6" key="1">
    <citation type="submission" date="2017-07" db="EMBL/GenBank/DDBJ databases">
        <title>Brachybacterium sp. VR2415.</title>
        <authorList>
            <person name="Tak E.J."/>
            <person name="Bae J.-W."/>
        </authorList>
    </citation>
    <scope>NUCLEOTIDE SEQUENCE [LARGE SCALE GENOMIC DNA]</scope>
    <source>
        <strain evidence="6">VR2415</strain>
    </source>
</reference>
<dbReference type="GO" id="GO:0003700">
    <property type="term" value="F:DNA-binding transcription factor activity"/>
    <property type="evidence" value="ECO:0007669"/>
    <property type="project" value="InterPro"/>
</dbReference>
<name>A0A220UAV3_9MICO</name>
<gene>
    <name evidence="5" type="ORF">CFK39_04900</name>
</gene>
<dbReference type="SMART" id="SM00866">
    <property type="entry name" value="UTRA"/>
    <property type="match status" value="1"/>
</dbReference>
<evidence type="ECO:0000256" key="1">
    <source>
        <dbReference type="ARBA" id="ARBA00023015"/>
    </source>
</evidence>
<dbReference type="AlphaFoldDB" id="A0A220UAV3"/>
<keyword evidence="6" id="KW-1185">Reference proteome</keyword>
<dbReference type="CDD" id="cd07377">
    <property type="entry name" value="WHTH_GntR"/>
    <property type="match status" value="1"/>
</dbReference>
<protein>
    <submittedName>
        <fullName evidence="5">GntR family transcriptional regulator</fullName>
    </submittedName>
</protein>
<dbReference type="PROSITE" id="PS50949">
    <property type="entry name" value="HTH_GNTR"/>
    <property type="match status" value="1"/>
</dbReference>
<dbReference type="Gene3D" id="1.10.10.10">
    <property type="entry name" value="Winged helix-like DNA-binding domain superfamily/Winged helix DNA-binding domain"/>
    <property type="match status" value="1"/>
</dbReference>
<dbReference type="Pfam" id="PF07702">
    <property type="entry name" value="UTRA"/>
    <property type="match status" value="1"/>
</dbReference>
<evidence type="ECO:0000259" key="4">
    <source>
        <dbReference type="PROSITE" id="PS50949"/>
    </source>
</evidence>
<dbReference type="OrthoDB" id="120836at2"/>
<dbReference type="InterPro" id="IPR028978">
    <property type="entry name" value="Chorismate_lyase_/UTRA_dom_sf"/>
</dbReference>
<dbReference type="InterPro" id="IPR036390">
    <property type="entry name" value="WH_DNA-bd_sf"/>
</dbReference>
<dbReference type="InterPro" id="IPR036388">
    <property type="entry name" value="WH-like_DNA-bd_sf"/>
</dbReference>
<dbReference type="SUPFAM" id="SSF46785">
    <property type="entry name" value="Winged helix' DNA-binding domain"/>
    <property type="match status" value="1"/>
</dbReference>
<keyword evidence="2" id="KW-0238">DNA-binding</keyword>
<dbReference type="Gene3D" id="3.40.1410.10">
    <property type="entry name" value="Chorismate lyase-like"/>
    <property type="match status" value="1"/>
</dbReference>
<dbReference type="Pfam" id="PF00392">
    <property type="entry name" value="GntR"/>
    <property type="match status" value="1"/>
</dbReference>